<comment type="caution">
    <text evidence="1">The sequence shown here is derived from an EMBL/GenBank/DDBJ whole genome shotgun (WGS) entry which is preliminary data.</text>
</comment>
<dbReference type="InterPro" id="IPR010281">
    <property type="entry name" value="DUF885"/>
</dbReference>
<keyword evidence="2" id="KW-1185">Reference proteome</keyword>
<dbReference type="Proteomes" id="UP001501570">
    <property type="component" value="Unassembled WGS sequence"/>
</dbReference>
<accession>A0ABP9S8H1</accession>
<proteinExistence type="predicted"/>
<evidence type="ECO:0000313" key="1">
    <source>
        <dbReference type="EMBL" id="GAA5191928.1"/>
    </source>
</evidence>
<organism evidence="1 2">
    <name type="scientific">Rugosimonospora acidiphila</name>
    <dbReference type="NCBI Taxonomy" id="556531"/>
    <lineage>
        <taxon>Bacteria</taxon>
        <taxon>Bacillati</taxon>
        <taxon>Actinomycetota</taxon>
        <taxon>Actinomycetes</taxon>
        <taxon>Micromonosporales</taxon>
        <taxon>Micromonosporaceae</taxon>
        <taxon>Rugosimonospora</taxon>
    </lineage>
</organism>
<sequence length="560" mass="60998">MAANPAGDSAAGLANEMTTAMFEASPLSASLLGLPGYDELLGDPSERAEQELRERMLGLGERADRLTGSTVDDDDAVTLAVVAQQARALIDSVDAHTTEYAISGHFSAPAASLLSFLPMITLPDKERAEAFLTRLRAVPDYLSGVLRRHREGLAAGRSPVAHLVRGAIAHLDRYLADPAADPLLRPQAPVDYPSFGPERERLLAEVVRPAFAAYRDALATEFSEVGRPEDRSGLRWLPGGEQMYAALSRAHTSTGRSPEELHRTGLDLIAGLAEEYAEVGSRVFGTTDLATIFERLRGDPALRWRDADELLDAARAAIERAEAAAGAWFGRLPAGRCRVEPVPAADAPAAPPAYYMAPSLDGTRPGVYYANTYRAHERGRQTSEASAFHEAVPGHHFQRAVLMERRDLPLLRQCASVTAYTEGWGLYCERLADEMGLYSGDVDRLGMLTLDSMRAGRLVVDTGLHFKGWSRQQAIDYLTANTPMALLEIATEVDRYISAPGQALSYMVGRLEIQRIRAEATRSLGERFDIRQFHDVVLGGGPLPLSVLDEVVARWVRSVA</sequence>
<dbReference type="PANTHER" id="PTHR33361:SF2">
    <property type="entry name" value="DUF885 DOMAIN-CONTAINING PROTEIN"/>
    <property type="match status" value="1"/>
</dbReference>
<evidence type="ECO:0000313" key="2">
    <source>
        <dbReference type="Proteomes" id="UP001501570"/>
    </source>
</evidence>
<dbReference type="EMBL" id="BAABJQ010000016">
    <property type="protein sequence ID" value="GAA5191928.1"/>
    <property type="molecule type" value="Genomic_DNA"/>
</dbReference>
<dbReference type="PANTHER" id="PTHR33361">
    <property type="entry name" value="GLR0591 PROTEIN"/>
    <property type="match status" value="1"/>
</dbReference>
<evidence type="ECO:0008006" key="3">
    <source>
        <dbReference type="Google" id="ProtNLM"/>
    </source>
</evidence>
<name>A0ABP9S8H1_9ACTN</name>
<gene>
    <name evidence="1" type="ORF">GCM10023322_50410</name>
</gene>
<protein>
    <recommendedName>
        <fullName evidence="3">DUF885 domain-containing protein</fullName>
    </recommendedName>
</protein>
<dbReference type="Pfam" id="PF05960">
    <property type="entry name" value="DUF885"/>
    <property type="match status" value="1"/>
</dbReference>
<reference evidence="2" key="1">
    <citation type="journal article" date="2019" name="Int. J. Syst. Evol. Microbiol.">
        <title>The Global Catalogue of Microorganisms (GCM) 10K type strain sequencing project: providing services to taxonomists for standard genome sequencing and annotation.</title>
        <authorList>
            <consortium name="The Broad Institute Genomics Platform"/>
            <consortium name="The Broad Institute Genome Sequencing Center for Infectious Disease"/>
            <person name="Wu L."/>
            <person name="Ma J."/>
        </authorList>
    </citation>
    <scope>NUCLEOTIDE SEQUENCE [LARGE SCALE GENOMIC DNA]</scope>
    <source>
        <strain evidence="2">JCM 18304</strain>
    </source>
</reference>